<sequence>MAAHLALDRFDPVGVVFDDAGAPRQCQADGYGGEIAVEAVGEGLEVGQVGGADRFDPLREPVALECDDHPPGRLDMTGESVQFRAVREH</sequence>
<accession>A0ABS2V5T3</accession>
<evidence type="ECO:0000313" key="2">
    <source>
        <dbReference type="Proteomes" id="UP000664109"/>
    </source>
</evidence>
<gene>
    <name evidence="1" type="ORF">JE024_37765</name>
</gene>
<evidence type="ECO:0000313" key="1">
    <source>
        <dbReference type="EMBL" id="MBM9624315.1"/>
    </source>
</evidence>
<dbReference type="RefSeq" id="WP_205378328.1">
    <property type="nucleotide sequence ID" value="NZ_JAFEJA010000002.1"/>
</dbReference>
<protein>
    <submittedName>
        <fullName evidence="1">Uncharacterized protein</fullName>
    </submittedName>
</protein>
<proteinExistence type="predicted"/>
<dbReference type="Proteomes" id="UP000664109">
    <property type="component" value="Unassembled WGS sequence"/>
</dbReference>
<reference evidence="1 2" key="1">
    <citation type="journal article" date="2016" name="Arch. Microbiol.">
        <title>Streptomyces zhihengii sp. nov., isolated from rhizospheric soil of Psammosilene tunicoides.</title>
        <authorList>
            <person name="Huang M.J."/>
            <person name="Fei J.J."/>
            <person name="Salam N."/>
            <person name="Kim C.J."/>
            <person name="Hozzein W.N."/>
            <person name="Xiao M."/>
            <person name="Huang H.Q."/>
            <person name="Li W.J."/>
        </authorList>
    </citation>
    <scope>NUCLEOTIDE SEQUENCE [LARGE SCALE GENOMIC DNA]</scope>
    <source>
        <strain evidence="1 2">YIM T102</strain>
    </source>
</reference>
<name>A0ABS2V5T3_9ACTN</name>
<organism evidence="1 2">
    <name type="scientific">Streptomyces zhihengii</name>
    <dbReference type="NCBI Taxonomy" id="1818004"/>
    <lineage>
        <taxon>Bacteria</taxon>
        <taxon>Bacillati</taxon>
        <taxon>Actinomycetota</taxon>
        <taxon>Actinomycetes</taxon>
        <taxon>Kitasatosporales</taxon>
        <taxon>Streptomycetaceae</taxon>
        <taxon>Streptomyces</taxon>
    </lineage>
</organism>
<comment type="caution">
    <text evidence="1">The sequence shown here is derived from an EMBL/GenBank/DDBJ whole genome shotgun (WGS) entry which is preliminary data.</text>
</comment>
<dbReference type="EMBL" id="JAFEJA010000002">
    <property type="protein sequence ID" value="MBM9624315.1"/>
    <property type="molecule type" value="Genomic_DNA"/>
</dbReference>
<keyword evidence="2" id="KW-1185">Reference proteome</keyword>